<organism evidence="3 4">
    <name type="scientific">Ceratodon purpureus</name>
    <name type="common">Fire moss</name>
    <name type="synonym">Dicranum purpureum</name>
    <dbReference type="NCBI Taxonomy" id="3225"/>
    <lineage>
        <taxon>Eukaryota</taxon>
        <taxon>Viridiplantae</taxon>
        <taxon>Streptophyta</taxon>
        <taxon>Embryophyta</taxon>
        <taxon>Bryophyta</taxon>
        <taxon>Bryophytina</taxon>
        <taxon>Bryopsida</taxon>
        <taxon>Dicranidae</taxon>
        <taxon>Pseudoditrichales</taxon>
        <taxon>Ditrichaceae</taxon>
        <taxon>Ceratodon</taxon>
    </lineage>
</organism>
<comment type="caution">
    <text evidence="3">The sequence shown here is derived from an EMBL/GenBank/DDBJ whole genome shotgun (WGS) entry which is preliminary data.</text>
</comment>
<dbReference type="PANTHER" id="PTHR35102:SF1">
    <property type="entry name" value="E3 UBIQUITIN-PROTEIN LIGASE"/>
    <property type="match status" value="1"/>
</dbReference>
<evidence type="ECO:0000313" key="4">
    <source>
        <dbReference type="Proteomes" id="UP000822688"/>
    </source>
</evidence>
<protein>
    <recommendedName>
        <fullName evidence="2">DUF2062 domain-containing protein</fullName>
    </recommendedName>
</protein>
<keyword evidence="1" id="KW-0472">Membrane</keyword>
<dbReference type="EMBL" id="CM026422">
    <property type="protein sequence ID" value="KAG0587204.1"/>
    <property type="molecule type" value="Genomic_DNA"/>
</dbReference>
<feature type="transmembrane region" description="Helical" evidence="1">
    <location>
        <begin position="89"/>
        <end position="110"/>
    </location>
</feature>
<dbReference type="Proteomes" id="UP000822688">
    <property type="component" value="Chromosome 2"/>
</dbReference>
<dbReference type="PANTHER" id="PTHR35102">
    <property type="entry name" value="E3 UBIQUITIN-PROTEIN LIGASE"/>
    <property type="match status" value="1"/>
</dbReference>
<name>A0A8T0ITZ8_CERPU</name>
<accession>A0A8T0ITZ8</accession>
<proteinExistence type="predicted"/>
<evidence type="ECO:0000259" key="2">
    <source>
        <dbReference type="Pfam" id="PF09835"/>
    </source>
</evidence>
<feature type="domain" description="DUF2062" evidence="2">
    <location>
        <begin position="28"/>
        <end position="163"/>
    </location>
</feature>
<keyword evidence="1" id="KW-1133">Transmembrane helix</keyword>
<evidence type="ECO:0000313" key="3">
    <source>
        <dbReference type="EMBL" id="KAG0587204.1"/>
    </source>
</evidence>
<dbReference type="EMBL" id="CM026422">
    <property type="protein sequence ID" value="KAG0587205.1"/>
    <property type="molecule type" value="Genomic_DNA"/>
</dbReference>
<sequence length="179" mass="19603">MERERGGWRGYRVVRWARARIYKPIIVILRRGVEPKQLALSAALGITLGVFPICGVTVVFCGIAVAILGTRCNGPTMMLANFLATPLQMSLMVPFLRMGEGIMGASAFALSKDALWQALTGKASGDLVSAIGHALLGWLISTPFLFTVFYLLLLPSARWAQQRFSGRDQLPRRSHSAID</sequence>
<feature type="transmembrane region" description="Helical" evidence="1">
    <location>
        <begin position="130"/>
        <end position="153"/>
    </location>
</feature>
<evidence type="ECO:0000256" key="1">
    <source>
        <dbReference type="SAM" id="Phobius"/>
    </source>
</evidence>
<reference evidence="3" key="1">
    <citation type="submission" date="2020-06" db="EMBL/GenBank/DDBJ databases">
        <title>WGS assembly of Ceratodon purpureus strain R40.</title>
        <authorList>
            <person name="Carey S.B."/>
            <person name="Jenkins J."/>
            <person name="Shu S."/>
            <person name="Lovell J.T."/>
            <person name="Sreedasyam A."/>
            <person name="Maumus F."/>
            <person name="Tiley G.P."/>
            <person name="Fernandez-Pozo N."/>
            <person name="Barry K."/>
            <person name="Chen C."/>
            <person name="Wang M."/>
            <person name="Lipzen A."/>
            <person name="Daum C."/>
            <person name="Saski C.A."/>
            <person name="Payton A.C."/>
            <person name="Mcbreen J.C."/>
            <person name="Conrad R.E."/>
            <person name="Kollar L.M."/>
            <person name="Olsson S."/>
            <person name="Huttunen S."/>
            <person name="Landis J.B."/>
            <person name="Wickett N.J."/>
            <person name="Johnson M.G."/>
            <person name="Rensing S.A."/>
            <person name="Grimwood J."/>
            <person name="Schmutz J."/>
            <person name="Mcdaniel S.F."/>
        </authorList>
    </citation>
    <scope>NUCLEOTIDE SEQUENCE</scope>
    <source>
        <strain evidence="3">R40</strain>
    </source>
</reference>
<feature type="transmembrane region" description="Helical" evidence="1">
    <location>
        <begin position="38"/>
        <end position="68"/>
    </location>
</feature>
<dbReference type="Pfam" id="PF09835">
    <property type="entry name" value="DUF2062"/>
    <property type="match status" value="1"/>
</dbReference>
<gene>
    <name evidence="3" type="ORF">KC19_2G148000</name>
</gene>
<keyword evidence="4" id="KW-1185">Reference proteome</keyword>
<dbReference type="EMBL" id="CM026422">
    <property type="protein sequence ID" value="KAG0587206.1"/>
    <property type="molecule type" value="Genomic_DNA"/>
</dbReference>
<dbReference type="InterPro" id="IPR018639">
    <property type="entry name" value="DUF2062"/>
</dbReference>
<keyword evidence="1" id="KW-0812">Transmembrane</keyword>
<dbReference type="AlphaFoldDB" id="A0A8T0ITZ8"/>